<keyword evidence="3" id="KW-1185">Reference proteome</keyword>
<keyword evidence="1" id="KW-1133">Transmembrane helix</keyword>
<dbReference type="Proteomes" id="UP000286598">
    <property type="component" value="Unassembled WGS sequence"/>
</dbReference>
<feature type="transmembrane region" description="Helical" evidence="1">
    <location>
        <begin position="37"/>
        <end position="54"/>
    </location>
</feature>
<name>A0A3R6IRY4_9BACT</name>
<keyword evidence="1" id="KW-0472">Membrane</keyword>
<reference evidence="2 3" key="1">
    <citation type="submission" date="2018-08" db="EMBL/GenBank/DDBJ databases">
        <title>A genome reference for cultivated species of the human gut microbiota.</title>
        <authorList>
            <person name="Zou Y."/>
            <person name="Xue W."/>
            <person name="Luo G."/>
        </authorList>
    </citation>
    <scope>NUCLEOTIDE SEQUENCE [LARGE SCALE GENOMIC DNA]</scope>
    <source>
        <strain evidence="2 3">AF42-9</strain>
    </source>
</reference>
<accession>A0A3R6IRY4</accession>
<sequence>MSELSKILATIGVVVLFVIIFGAIVGSMSDAGQTPGILGLIVFGALIGALRAIWKKPKNNEKKDDTSILQK</sequence>
<protein>
    <submittedName>
        <fullName evidence="2">Uncharacterized protein</fullName>
    </submittedName>
</protein>
<comment type="caution">
    <text evidence="2">The sequence shown here is derived from an EMBL/GenBank/DDBJ whole genome shotgun (WGS) entry which is preliminary data.</text>
</comment>
<proteinExistence type="predicted"/>
<evidence type="ECO:0000313" key="3">
    <source>
        <dbReference type="Proteomes" id="UP000286598"/>
    </source>
</evidence>
<dbReference type="AlphaFoldDB" id="A0A3R6IRY4"/>
<evidence type="ECO:0000313" key="2">
    <source>
        <dbReference type="EMBL" id="RHK48974.1"/>
    </source>
</evidence>
<evidence type="ECO:0000256" key="1">
    <source>
        <dbReference type="SAM" id="Phobius"/>
    </source>
</evidence>
<gene>
    <name evidence="2" type="ORF">DW060_09550</name>
</gene>
<dbReference type="EMBL" id="QRNO01000050">
    <property type="protein sequence ID" value="RHK48974.1"/>
    <property type="molecule type" value="Genomic_DNA"/>
</dbReference>
<organism evidence="2 3">
    <name type="scientific">Leyella stercorea</name>
    <dbReference type="NCBI Taxonomy" id="363265"/>
    <lineage>
        <taxon>Bacteria</taxon>
        <taxon>Pseudomonadati</taxon>
        <taxon>Bacteroidota</taxon>
        <taxon>Bacteroidia</taxon>
        <taxon>Bacteroidales</taxon>
        <taxon>Prevotellaceae</taxon>
        <taxon>Leyella</taxon>
    </lineage>
</organism>
<keyword evidence="1" id="KW-0812">Transmembrane</keyword>
<feature type="transmembrane region" description="Helical" evidence="1">
    <location>
        <begin position="7"/>
        <end position="25"/>
    </location>
</feature>